<feature type="transmembrane region" description="Helical" evidence="7">
    <location>
        <begin position="6"/>
        <end position="27"/>
    </location>
</feature>
<comment type="caution">
    <text evidence="8">The sequence shown here is derived from an EMBL/GenBank/DDBJ whole genome shotgun (WGS) entry which is preliminary data.</text>
</comment>
<dbReference type="GO" id="GO:0005886">
    <property type="term" value="C:plasma membrane"/>
    <property type="evidence" value="ECO:0007669"/>
    <property type="project" value="UniProtKB-SubCell"/>
</dbReference>
<keyword evidence="3" id="KW-1003">Cell membrane</keyword>
<feature type="transmembrane region" description="Helical" evidence="7">
    <location>
        <begin position="48"/>
        <end position="66"/>
    </location>
</feature>
<dbReference type="PANTHER" id="PTHR33508:SF1">
    <property type="entry name" value="UPF0056 MEMBRANE PROTEIN YHCE"/>
    <property type="match status" value="1"/>
</dbReference>
<evidence type="ECO:0000256" key="7">
    <source>
        <dbReference type="RuleBase" id="RU362048"/>
    </source>
</evidence>
<evidence type="ECO:0000256" key="5">
    <source>
        <dbReference type="ARBA" id="ARBA00022989"/>
    </source>
</evidence>
<keyword evidence="9" id="KW-1185">Reference proteome</keyword>
<reference evidence="9" key="1">
    <citation type="submission" date="2017-12" db="EMBL/GenBank/DDBJ databases">
        <title>Draft genome sequence of Telmatospirillum siberiense 26-4b1T, an acidotolerant peatland alphaproteobacterium potentially involved in sulfur cycling.</title>
        <authorList>
            <person name="Hausmann B."/>
            <person name="Pjevac P."/>
            <person name="Schreck K."/>
            <person name="Herbold C.W."/>
            <person name="Daims H."/>
            <person name="Wagner M."/>
            <person name="Pester M."/>
            <person name="Loy A."/>
        </authorList>
    </citation>
    <scope>NUCLEOTIDE SEQUENCE [LARGE SCALE GENOMIC DNA]</scope>
    <source>
        <strain evidence="9">26-4b1</strain>
    </source>
</reference>
<accession>A0A2N3PUV6</accession>
<sequence>MPEDSLAHVVAAFLGVVIGLFPIVNPLGMAPIFLRLTNGSSDKVRAALAWRVAMGGLFLMIASLFVGSHILAFFGLTVASVQVAGGMVLVASGWRLLQQGDDGKRREQLSRVSEDVMLTRAFFPLTMPLTVGPGTISVAITLGAKSAGSGDLLFETIGTLLGVATVAGGIYLSYRFADRLLSVLGEAGRDVFLRLSAFILLCLGVQIVWNGYSALMAGLPH</sequence>
<dbReference type="OrthoDB" id="21094at2"/>
<dbReference type="Proteomes" id="UP000233293">
    <property type="component" value="Unassembled WGS sequence"/>
</dbReference>
<comment type="subcellular location">
    <subcellularLocation>
        <location evidence="1 7">Cell membrane</location>
        <topology evidence="1 7">Multi-pass membrane protein</topology>
    </subcellularLocation>
</comment>
<dbReference type="InterPro" id="IPR002771">
    <property type="entry name" value="Multi_antbiot-R_MarC"/>
</dbReference>
<dbReference type="EMBL" id="PIUM01000013">
    <property type="protein sequence ID" value="PKU24187.1"/>
    <property type="molecule type" value="Genomic_DNA"/>
</dbReference>
<keyword evidence="4 7" id="KW-0812">Transmembrane</keyword>
<evidence type="ECO:0000256" key="1">
    <source>
        <dbReference type="ARBA" id="ARBA00004651"/>
    </source>
</evidence>
<comment type="similarity">
    <text evidence="2 7">Belongs to the UPF0056 (MarC) family.</text>
</comment>
<evidence type="ECO:0000256" key="6">
    <source>
        <dbReference type="ARBA" id="ARBA00023136"/>
    </source>
</evidence>
<evidence type="ECO:0000256" key="3">
    <source>
        <dbReference type="ARBA" id="ARBA00022475"/>
    </source>
</evidence>
<keyword evidence="6 7" id="KW-0472">Membrane</keyword>
<feature type="transmembrane region" description="Helical" evidence="7">
    <location>
        <begin position="152"/>
        <end position="172"/>
    </location>
</feature>
<evidence type="ECO:0000313" key="9">
    <source>
        <dbReference type="Proteomes" id="UP000233293"/>
    </source>
</evidence>
<dbReference type="PANTHER" id="PTHR33508">
    <property type="entry name" value="UPF0056 MEMBRANE PROTEIN YHCE"/>
    <property type="match status" value="1"/>
</dbReference>
<proteinExistence type="inferred from homology"/>
<feature type="transmembrane region" description="Helical" evidence="7">
    <location>
        <begin position="72"/>
        <end position="97"/>
    </location>
</feature>
<dbReference type="NCBIfam" id="TIGR00427">
    <property type="entry name" value="NAAT family transporter"/>
    <property type="match status" value="1"/>
</dbReference>
<protein>
    <recommendedName>
        <fullName evidence="7">UPF0056 membrane protein</fullName>
    </recommendedName>
</protein>
<feature type="transmembrane region" description="Helical" evidence="7">
    <location>
        <begin position="118"/>
        <end position="140"/>
    </location>
</feature>
<dbReference type="Pfam" id="PF01914">
    <property type="entry name" value="MarC"/>
    <property type="match status" value="1"/>
</dbReference>
<name>A0A2N3PUV6_9PROT</name>
<feature type="transmembrane region" description="Helical" evidence="7">
    <location>
        <begin position="192"/>
        <end position="212"/>
    </location>
</feature>
<keyword evidence="5 7" id="KW-1133">Transmembrane helix</keyword>
<organism evidence="8 9">
    <name type="scientific">Telmatospirillum siberiense</name>
    <dbReference type="NCBI Taxonomy" id="382514"/>
    <lineage>
        <taxon>Bacteria</taxon>
        <taxon>Pseudomonadati</taxon>
        <taxon>Pseudomonadota</taxon>
        <taxon>Alphaproteobacteria</taxon>
        <taxon>Rhodospirillales</taxon>
        <taxon>Rhodospirillaceae</taxon>
        <taxon>Telmatospirillum</taxon>
    </lineage>
</organism>
<evidence type="ECO:0000256" key="2">
    <source>
        <dbReference type="ARBA" id="ARBA00009784"/>
    </source>
</evidence>
<evidence type="ECO:0000313" key="8">
    <source>
        <dbReference type="EMBL" id="PKU24187.1"/>
    </source>
</evidence>
<dbReference type="AlphaFoldDB" id="A0A2N3PUV6"/>
<gene>
    <name evidence="8" type="ORF">CWS72_12690</name>
</gene>
<evidence type="ECO:0000256" key="4">
    <source>
        <dbReference type="ARBA" id="ARBA00022692"/>
    </source>
</evidence>